<dbReference type="PANTHER" id="PTHR10884">
    <property type="entry name" value="NADH DEHYDROGENASE UBIQUINONE IRON-SULFUR PROTEIN 3"/>
    <property type="match status" value="1"/>
</dbReference>
<reference evidence="3 4" key="1">
    <citation type="journal article" date="2020" name="Syst. Appl. Microbiol.">
        <title>Alienimonas chondri sp. nov., a novel planctomycete isolated from the biofilm of the red alga Chondrus crispus.</title>
        <authorList>
            <person name="Vitorino I."/>
            <person name="Albuquerque L."/>
            <person name="Wiegand S."/>
            <person name="Kallscheuer N."/>
            <person name="da Costa M.S."/>
            <person name="Lobo-da-Cunha A."/>
            <person name="Jogler C."/>
            <person name="Lage O.M."/>
        </authorList>
    </citation>
    <scope>NUCLEOTIDE SEQUENCE [LARGE SCALE GENOMIC DNA]</scope>
    <source>
        <strain evidence="3 4">LzC2</strain>
    </source>
</reference>
<feature type="domain" description="NADH:ubiquinone oxidoreductase 30kDa subunit" evidence="2">
    <location>
        <begin position="29"/>
        <end position="161"/>
    </location>
</feature>
<dbReference type="InterPro" id="IPR001268">
    <property type="entry name" value="NADH_UbQ_OxRdtase_30kDa_su"/>
</dbReference>
<evidence type="ECO:0000259" key="2">
    <source>
        <dbReference type="Pfam" id="PF00329"/>
    </source>
</evidence>
<dbReference type="InterPro" id="IPR037232">
    <property type="entry name" value="NADH_quin_OxRdtase_su_C/D-like"/>
</dbReference>
<evidence type="ECO:0000313" key="4">
    <source>
        <dbReference type="Proteomes" id="UP000609651"/>
    </source>
</evidence>
<accession>A0ABX1VAK8</accession>
<dbReference type="Gene3D" id="3.30.460.80">
    <property type="entry name" value="NADH:ubiquinone oxidoreductase, 30kDa subunit"/>
    <property type="match status" value="1"/>
</dbReference>
<dbReference type="EMBL" id="WTPX01000002">
    <property type="protein sequence ID" value="NNJ24061.1"/>
    <property type="molecule type" value="Genomic_DNA"/>
</dbReference>
<dbReference type="SUPFAM" id="SSF143243">
    <property type="entry name" value="Nqo5-like"/>
    <property type="match status" value="1"/>
</dbReference>
<gene>
    <name evidence="3" type="primary">nqo5</name>
    <name evidence="3" type="ORF">LzC2_01100</name>
</gene>
<comment type="caution">
    <text evidence="3">The sequence shown here is derived from an EMBL/GenBank/DDBJ whole genome shotgun (WGS) entry which is preliminary data.</text>
</comment>
<keyword evidence="3" id="KW-0560">Oxidoreductase</keyword>
<evidence type="ECO:0000313" key="3">
    <source>
        <dbReference type="EMBL" id="NNJ24061.1"/>
    </source>
</evidence>
<evidence type="ECO:0000256" key="1">
    <source>
        <dbReference type="ARBA" id="ARBA00007569"/>
    </source>
</evidence>
<dbReference type="RefSeq" id="WP_171182588.1">
    <property type="nucleotide sequence ID" value="NZ_WTPX01000002.1"/>
</dbReference>
<dbReference type="GO" id="GO:0016491">
    <property type="term" value="F:oxidoreductase activity"/>
    <property type="evidence" value="ECO:0007669"/>
    <property type="project" value="UniProtKB-KW"/>
</dbReference>
<protein>
    <submittedName>
        <fullName evidence="3">NADH-quinone oxidoreductase chain 5</fullName>
        <ecNumber evidence="3">1.6.5.11</ecNumber>
    </submittedName>
</protein>
<sequence length="169" mass="19019">MSAEDLHAALRDRFGDAVRDLHAATNPWIEIAADAVPDLLTFVRDELGLQHLNDLTAADIAPRPGEESKFEGEPRLEVVYRLSDFPLTRTLTLKVVLPRGSDDDLPEIPTASGVFPIAAWHERETFDLLGVRFVGHPNLTRILTDDDWVGHPLRKDYQQPEEYGGIRCR</sequence>
<dbReference type="Pfam" id="PF00329">
    <property type="entry name" value="Complex1_30kDa"/>
    <property type="match status" value="1"/>
</dbReference>
<dbReference type="Proteomes" id="UP000609651">
    <property type="component" value="Unassembled WGS sequence"/>
</dbReference>
<organism evidence="3 4">
    <name type="scientific">Alienimonas chondri</name>
    <dbReference type="NCBI Taxonomy" id="2681879"/>
    <lineage>
        <taxon>Bacteria</taxon>
        <taxon>Pseudomonadati</taxon>
        <taxon>Planctomycetota</taxon>
        <taxon>Planctomycetia</taxon>
        <taxon>Planctomycetales</taxon>
        <taxon>Planctomycetaceae</taxon>
        <taxon>Alienimonas</taxon>
    </lineage>
</organism>
<dbReference type="EC" id="1.6.5.11" evidence="3"/>
<comment type="similarity">
    <text evidence="1">Belongs to the complex I 30 kDa subunit family.</text>
</comment>
<name>A0ABX1VAK8_9PLAN</name>
<dbReference type="PANTHER" id="PTHR10884:SF14">
    <property type="entry name" value="NADH DEHYDROGENASE [UBIQUINONE] IRON-SULFUR PROTEIN 3, MITOCHONDRIAL"/>
    <property type="match status" value="1"/>
</dbReference>
<proteinExistence type="inferred from homology"/>
<keyword evidence="4" id="KW-1185">Reference proteome</keyword>